<comment type="caution">
    <text evidence="2">The sequence shown here is derived from an EMBL/GenBank/DDBJ whole genome shotgun (WGS) entry which is preliminary data.</text>
</comment>
<name>A0A4V2DCP3_9SPHI</name>
<dbReference type="AlphaFoldDB" id="A0A4V2DCP3"/>
<evidence type="ECO:0000313" key="3">
    <source>
        <dbReference type="Proteomes" id="UP000292855"/>
    </source>
</evidence>
<protein>
    <submittedName>
        <fullName evidence="2">Uncharacterized protein</fullName>
    </submittedName>
</protein>
<keyword evidence="1" id="KW-0812">Transmembrane</keyword>
<sequence>MKRKKIFNYFRSPYFDAKMLLLLCVLGGTLATFFPFNDFSVSYIIRWKVFFLWLQNCLMSTLFIAIVSFTWYFLDEPDGDLANRLWSSLGYIVFGGILPLVLIIAEIVVLYGADLLLHHDMQYHIWFYAALIFLLNMYYRSVGLKEQLKDRISDLQKLLSDREKDKSLLQLKDVDLSKLKTSLLQKESELATLYKENMVLSQQATEWQKLYTIKTTSFFKVFHKSDIGGFLIDKELRGTGGKPIINMYMLSGESYIDNSDSLISLQHIFPEFKSVTRQLLVSPDSITGYSEDGGVVALHLKFLEEPYILPGYSWRSHKDWIKEIVDNEKAS</sequence>
<evidence type="ECO:0000256" key="1">
    <source>
        <dbReference type="SAM" id="Phobius"/>
    </source>
</evidence>
<organism evidence="2 3">
    <name type="scientific">Sphingobacterium corticibacterium</name>
    <dbReference type="NCBI Taxonomy" id="2484746"/>
    <lineage>
        <taxon>Bacteria</taxon>
        <taxon>Pseudomonadati</taxon>
        <taxon>Bacteroidota</taxon>
        <taxon>Sphingobacteriia</taxon>
        <taxon>Sphingobacteriales</taxon>
        <taxon>Sphingobacteriaceae</taxon>
        <taxon>Sphingobacterium</taxon>
    </lineage>
</organism>
<feature type="transmembrane region" description="Helical" evidence="1">
    <location>
        <begin position="123"/>
        <end position="139"/>
    </location>
</feature>
<keyword evidence="1" id="KW-1133">Transmembrane helix</keyword>
<dbReference type="Proteomes" id="UP000292855">
    <property type="component" value="Unassembled WGS sequence"/>
</dbReference>
<keyword evidence="1" id="KW-0472">Membrane</keyword>
<gene>
    <name evidence="2" type="ORF">EWE74_05110</name>
</gene>
<accession>A0A4V2DCP3</accession>
<evidence type="ECO:0000313" key="2">
    <source>
        <dbReference type="EMBL" id="RZF62188.1"/>
    </source>
</evidence>
<reference evidence="2 3" key="1">
    <citation type="submission" date="2019-02" db="EMBL/GenBank/DDBJ databases">
        <authorList>
            <person name="Li Y."/>
        </authorList>
    </citation>
    <scope>NUCLEOTIDE SEQUENCE [LARGE SCALE GENOMIC DNA]</scope>
    <source>
        <strain evidence="2 3">30C10-4-7</strain>
    </source>
</reference>
<dbReference type="RefSeq" id="WP_130140417.1">
    <property type="nucleotide sequence ID" value="NZ_SGIT01000001.1"/>
</dbReference>
<keyword evidence="3" id="KW-1185">Reference proteome</keyword>
<proteinExistence type="predicted"/>
<feature type="transmembrane region" description="Helical" evidence="1">
    <location>
        <begin position="50"/>
        <end position="74"/>
    </location>
</feature>
<dbReference type="EMBL" id="SGIT01000001">
    <property type="protein sequence ID" value="RZF62188.1"/>
    <property type="molecule type" value="Genomic_DNA"/>
</dbReference>
<feature type="transmembrane region" description="Helical" evidence="1">
    <location>
        <begin position="86"/>
        <end position="111"/>
    </location>
</feature>